<keyword evidence="2" id="KW-1185">Reference proteome</keyword>
<dbReference type="AlphaFoldDB" id="A0A1R3KSL6"/>
<accession>A0A1R3KSL6</accession>
<gene>
    <name evidence="1" type="ORF">COLO4_04830</name>
</gene>
<evidence type="ECO:0000313" key="1">
    <source>
        <dbReference type="EMBL" id="OMP10085.1"/>
    </source>
</evidence>
<organism evidence="1 2">
    <name type="scientific">Corchorus olitorius</name>
    <dbReference type="NCBI Taxonomy" id="93759"/>
    <lineage>
        <taxon>Eukaryota</taxon>
        <taxon>Viridiplantae</taxon>
        <taxon>Streptophyta</taxon>
        <taxon>Embryophyta</taxon>
        <taxon>Tracheophyta</taxon>
        <taxon>Spermatophyta</taxon>
        <taxon>Magnoliopsida</taxon>
        <taxon>eudicotyledons</taxon>
        <taxon>Gunneridae</taxon>
        <taxon>Pentapetalae</taxon>
        <taxon>rosids</taxon>
        <taxon>malvids</taxon>
        <taxon>Malvales</taxon>
        <taxon>Malvaceae</taxon>
        <taxon>Grewioideae</taxon>
        <taxon>Apeibeae</taxon>
        <taxon>Corchorus</taxon>
    </lineage>
</organism>
<sequence>MVMSASKEKEKDTEDVKLKREDVISPSLENMEAENSSLKINIIPEMMEWLQRSAIGGYKGEKGSNITWIKVEVEDKGRIPSVVEGIVDKVKFKVVLSIVNEEVVPRQVPKFSPDSSLYMEDSLAKEGMRKT</sequence>
<comment type="caution">
    <text evidence="1">The sequence shown here is derived from an EMBL/GenBank/DDBJ whole genome shotgun (WGS) entry which is preliminary data.</text>
</comment>
<name>A0A1R3KSL6_9ROSI</name>
<dbReference type="Proteomes" id="UP000187203">
    <property type="component" value="Unassembled WGS sequence"/>
</dbReference>
<reference evidence="2" key="1">
    <citation type="submission" date="2013-09" db="EMBL/GenBank/DDBJ databases">
        <title>Corchorus olitorius genome sequencing.</title>
        <authorList>
            <person name="Alam M."/>
            <person name="Haque M.S."/>
            <person name="Islam M.S."/>
            <person name="Emdad E.M."/>
            <person name="Islam M.M."/>
            <person name="Ahmed B."/>
            <person name="Halim A."/>
            <person name="Hossen Q.M.M."/>
            <person name="Hossain M.Z."/>
            <person name="Ahmed R."/>
            <person name="Khan M.M."/>
            <person name="Islam R."/>
            <person name="Rashid M.M."/>
            <person name="Khan S.A."/>
            <person name="Rahman M.S."/>
            <person name="Alam M."/>
            <person name="Yahiya A.S."/>
            <person name="Khan M.S."/>
            <person name="Azam M.S."/>
            <person name="Haque T."/>
            <person name="Lashkar M.Z.H."/>
            <person name="Akhand A.I."/>
            <person name="Morshed G."/>
            <person name="Roy S."/>
            <person name="Uddin K.S."/>
            <person name="Rabeya T."/>
            <person name="Hossain A.S."/>
            <person name="Chowdhury A."/>
            <person name="Snigdha A.R."/>
            <person name="Mortoza M.S."/>
            <person name="Matin S.A."/>
            <person name="Hoque S.M.E."/>
            <person name="Islam M.K."/>
            <person name="Roy D.K."/>
            <person name="Haider R."/>
            <person name="Moosa M.M."/>
            <person name="Elias S.M."/>
            <person name="Hasan A.M."/>
            <person name="Jahan S."/>
            <person name="Shafiuddin M."/>
            <person name="Mahmood N."/>
            <person name="Shommy N.S."/>
        </authorList>
    </citation>
    <scope>NUCLEOTIDE SEQUENCE [LARGE SCALE GENOMIC DNA]</scope>
    <source>
        <strain evidence="2">cv. O-4</strain>
    </source>
</reference>
<dbReference type="EMBL" id="AWUE01012041">
    <property type="protein sequence ID" value="OMP10085.1"/>
    <property type="molecule type" value="Genomic_DNA"/>
</dbReference>
<proteinExistence type="predicted"/>
<evidence type="ECO:0000313" key="2">
    <source>
        <dbReference type="Proteomes" id="UP000187203"/>
    </source>
</evidence>
<protein>
    <submittedName>
        <fullName evidence="1">Uncharacterized protein</fullName>
    </submittedName>
</protein>